<dbReference type="RefSeq" id="WP_164853174.1">
    <property type="nucleotide sequence ID" value="NZ_CP026095.1"/>
</dbReference>
<name>A0A3Q9RLY7_9BACI</name>
<evidence type="ECO:0000313" key="2">
    <source>
        <dbReference type="Proteomes" id="UP000283095"/>
    </source>
</evidence>
<proteinExistence type="predicted"/>
<dbReference type="KEGG" id="pasa:BAOM_1982"/>
<organism evidence="1 2">
    <name type="scientific">Peribacillus asahii</name>
    <dbReference type="NCBI Taxonomy" id="228899"/>
    <lineage>
        <taxon>Bacteria</taxon>
        <taxon>Bacillati</taxon>
        <taxon>Bacillota</taxon>
        <taxon>Bacilli</taxon>
        <taxon>Bacillales</taxon>
        <taxon>Bacillaceae</taxon>
        <taxon>Peribacillus</taxon>
    </lineage>
</organism>
<gene>
    <name evidence="1" type="ORF">BAOM_1982</name>
</gene>
<reference evidence="1 2" key="1">
    <citation type="submission" date="2018-01" db="EMBL/GenBank/DDBJ databases">
        <title>Bacillus asahii Genome sequencing and assembly.</title>
        <authorList>
            <person name="Jiang H."/>
            <person name="Feng Y."/>
            <person name="Zhao F."/>
            <person name="Lin X."/>
        </authorList>
    </citation>
    <scope>NUCLEOTIDE SEQUENCE [LARGE SCALE GENOMIC DNA]</scope>
    <source>
        <strain evidence="1 2">OM18</strain>
    </source>
</reference>
<evidence type="ECO:0000313" key="1">
    <source>
        <dbReference type="EMBL" id="AZV42591.1"/>
    </source>
</evidence>
<dbReference type="EMBL" id="CP026095">
    <property type="protein sequence ID" value="AZV42591.1"/>
    <property type="molecule type" value="Genomic_DNA"/>
</dbReference>
<protein>
    <submittedName>
        <fullName evidence="1">Uncharacterized protein</fullName>
    </submittedName>
</protein>
<dbReference type="AlphaFoldDB" id="A0A3Q9RLY7"/>
<sequence>METYREAYESYKRACENYGMESMTFYHFVTHLTKEQLNEYDNQAS</sequence>
<dbReference type="Proteomes" id="UP000283095">
    <property type="component" value="Chromosome"/>
</dbReference>
<accession>A0A3Q9RLY7</accession>